<evidence type="ECO:0000313" key="2">
    <source>
        <dbReference type="Proteomes" id="UP000198215"/>
    </source>
</evidence>
<name>A0A1C5JZC5_9ACTN</name>
<dbReference type="Gene3D" id="1.25.40.10">
    <property type="entry name" value="Tetratricopeptide repeat domain"/>
    <property type="match status" value="4"/>
</dbReference>
<gene>
    <name evidence="1" type="ORF">GA0070614_5783</name>
</gene>
<dbReference type="InterPro" id="IPR011990">
    <property type="entry name" value="TPR-like_helical_dom_sf"/>
</dbReference>
<protein>
    <submittedName>
        <fullName evidence="1">Tetratricopeptide repeat-containing protein</fullName>
    </submittedName>
</protein>
<dbReference type="SUPFAM" id="SSF48452">
    <property type="entry name" value="TPR-like"/>
    <property type="match status" value="3"/>
</dbReference>
<accession>A0A1C5JZC5</accession>
<proteinExistence type="predicted"/>
<dbReference type="PANTHER" id="PTHR19959">
    <property type="entry name" value="KINESIN LIGHT CHAIN"/>
    <property type="match status" value="1"/>
</dbReference>
<dbReference type="AlphaFoldDB" id="A0A1C5JZC5"/>
<dbReference type="SMART" id="SM00028">
    <property type="entry name" value="TPR"/>
    <property type="match status" value="6"/>
</dbReference>
<dbReference type="Pfam" id="PF13374">
    <property type="entry name" value="TPR_10"/>
    <property type="match status" value="3"/>
</dbReference>
<organism evidence="1 2">
    <name type="scientific">Micromonospora coxensis</name>
    <dbReference type="NCBI Taxonomy" id="356852"/>
    <lineage>
        <taxon>Bacteria</taxon>
        <taxon>Bacillati</taxon>
        <taxon>Actinomycetota</taxon>
        <taxon>Actinomycetes</taxon>
        <taxon>Micromonosporales</taxon>
        <taxon>Micromonosporaceae</taxon>
        <taxon>Micromonospora</taxon>
    </lineage>
</organism>
<dbReference type="Proteomes" id="UP000198215">
    <property type="component" value="Chromosome I"/>
</dbReference>
<dbReference type="EMBL" id="LT607753">
    <property type="protein sequence ID" value="SCG75838.1"/>
    <property type="molecule type" value="Genomic_DNA"/>
</dbReference>
<dbReference type="InterPro" id="IPR019734">
    <property type="entry name" value="TPR_rpt"/>
</dbReference>
<reference evidence="2" key="1">
    <citation type="submission" date="2016-06" db="EMBL/GenBank/DDBJ databases">
        <authorList>
            <person name="Varghese N."/>
            <person name="Submissions Spin"/>
        </authorList>
    </citation>
    <scope>NUCLEOTIDE SEQUENCE [LARGE SCALE GENOMIC DNA]</scope>
    <source>
        <strain evidence="2">DSM 45161</strain>
    </source>
</reference>
<dbReference type="Pfam" id="PF13424">
    <property type="entry name" value="TPR_12"/>
    <property type="match status" value="1"/>
</dbReference>
<sequence length="943" mass="102777">MPHDGAVISQQIRVDGGYGYGVIGADLHVHADRGPVYLLAEHRGPVSADPSWLLEQPSRLLNARYSVVDFVGRAADMDKLTAWRDESNERLAARWLFAAGGQGKTRLALEFAAVSVADGWKVVDVLLGAGARPSGSHDLRPDGHRGILVLVDYADRWPLSYLHWLLSNSLFHQQVPTRVLFLSRSVDGWASVRSALTALTAATSEHPLAPLSDPPGRDRVARPDDRLRMFRVARDAFARRYGLARAEEIPPPVPLDDPGFGLTLSLHMAALVAVDAHSAGARAPADMVGLSAYLLDRERAHWRELYERSRDGLEFRTPPRRMWQVAFIACLTGATTYSQARALLRRADIDDPDPVLTDHAVCYPPAPPSEALEPMYPDRLAEDFLALTLAGHDVAAYPAAPWGTATLAALLHQDADTAPPLPQPARPITFLTAAALRWPHLAAHLNEHLRADPTLALRGGNPSLGALAVLDGIDIELLDTIAWCFPDGRQLDLDVGMAAVSVRITAHRLAAVSTELERAAVLQDLAHRLSFAGRYEEAAEATEQAVDLRRAVARRQPEHRSLLASSLTNLGNYRTRLGQPESALAALREATELRRQAARADSTAPRRSALANSLSSMGICLAALGRHPEAFEVTRESVQLRRRLAAEDPAAYSPGLASSLHNLGNRLAALGRHREALDATGEAVRILRLLARDSFAEHAGELAIALDNLSADLWRTGRTEAAMATAGEAADLLRRLARENPEAFEERYAYLLNRLSDYYASLGRYGEAIPPALAAAEIWRRRGETDRAAGDAPLATVLLNLSGLWAHTGQWHEALAASIETVAIRRRQARAEPARYAAELAKALSNLGSDLYAVQRYREALAAVTESVRLWRQLATTDRRHVPFLAESLYTCCVVAQPVDRTAARDAAVEAVMLFEGLDLGAGDGHRLTLLAEARKQVAELRG</sequence>
<keyword evidence="2" id="KW-1185">Reference proteome</keyword>
<evidence type="ECO:0000313" key="1">
    <source>
        <dbReference type="EMBL" id="SCG75838.1"/>
    </source>
</evidence>
<dbReference type="PANTHER" id="PTHR19959:SF119">
    <property type="entry name" value="FUNGAL LIPASE-LIKE DOMAIN-CONTAINING PROTEIN"/>
    <property type="match status" value="1"/>
</dbReference>